<dbReference type="RefSeq" id="WP_008688017.1">
    <property type="nucleotide sequence ID" value="NZ_AP024510.1"/>
</dbReference>
<accession>A0A4R3TB22</accession>
<sequence length="293" mass="34000">MSTHFKPPGKEAMKSKTITSICMLAIIISLYATCYMLFFRTVDVDLTKDISIVYDGESGSASVKVFNSITDYNQRKQEFMDSVAYKVSPKKNLQNGDTLLISSTYDEDLADQYHIHPIHTIRKITVENLPERLSSVDELQPAFLKEINQRGTSYLKKNMEQILNEDFTDFYINSKPELQEQKLMYRIFMDANKKSNKDRILDIYAITAKGQVNVSAKGEKLEEKESTIYYMITYNEINTSFMLREENIYGEKLIYSGTKDLTNQKVFEKVIQNKYGKQFHITFLDLPVYTDDK</sequence>
<feature type="transmembrane region" description="Helical" evidence="1">
    <location>
        <begin position="21"/>
        <end position="39"/>
    </location>
</feature>
<dbReference type="EMBL" id="SMBP01000013">
    <property type="protein sequence ID" value="TCU58409.1"/>
    <property type="molecule type" value="Genomic_DNA"/>
</dbReference>
<keyword evidence="1" id="KW-0472">Membrane</keyword>
<keyword evidence="1" id="KW-0812">Transmembrane</keyword>
<gene>
    <name evidence="2" type="ORF">EDD61_11333</name>
</gene>
<name>A0A4R3TB22_9FIRM</name>
<comment type="caution">
    <text evidence="2">The sequence shown here is derived from an EMBL/GenBank/DDBJ whole genome shotgun (WGS) entry which is preliminary data.</text>
</comment>
<proteinExistence type="predicted"/>
<dbReference type="Proteomes" id="UP000295773">
    <property type="component" value="Unassembled WGS sequence"/>
</dbReference>
<organism evidence="2 3">
    <name type="scientific">Longicatena caecimuris</name>
    <dbReference type="NCBI Taxonomy" id="1796635"/>
    <lineage>
        <taxon>Bacteria</taxon>
        <taxon>Bacillati</taxon>
        <taxon>Bacillota</taxon>
        <taxon>Erysipelotrichia</taxon>
        <taxon>Erysipelotrichales</taxon>
        <taxon>Erysipelotrichaceae</taxon>
        <taxon>Longicatena</taxon>
    </lineage>
</organism>
<evidence type="ECO:0000313" key="2">
    <source>
        <dbReference type="EMBL" id="TCU58409.1"/>
    </source>
</evidence>
<dbReference type="GeneID" id="73795831"/>
<evidence type="ECO:0000313" key="3">
    <source>
        <dbReference type="Proteomes" id="UP000295773"/>
    </source>
</evidence>
<reference evidence="2 3" key="1">
    <citation type="submission" date="2019-03" db="EMBL/GenBank/DDBJ databases">
        <title>Genomic Encyclopedia of Type Strains, Phase IV (KMG-IV): sequencing the most valuable type-strain genomes for metagenomic binning, comparative biology and taxonomic classification.</title>
        <authorList>
            <person name="Goeker M."/>
        </authorList>
    </citation>
    <scope>NUCLEOTIDE SEQUENCE [LARGE SCALE GENOMIC DNA]</scope>
    <source>
        <strain evidence="2 3">DSM 29481</strain>
    </source>
</reference>
<dbReference type="AlphaFoldDB" id="A0A4R3TB22"/>
<protein>
    <submittedName>
        <fullName evidence="2">Uncharacterized protein</fullName>
    </submittedName>
</protein>
<keyword evidence="3" id="KW-1185">Reference proteome</keyword>
<evidence type="ECO:0000256" key="1">
    <source>
        <dbReference type="SAM" id="Phobius"/>
    </source>
</evidence>
<keyword evidence="1" id="KW-1133">Transmembrane helix</keyword>